<name>A0AAW4XU10_9BURK</name>
<dbReference type="PANTHER" id="PTHR30509">
    <property type="entry name" value="P-HYDROXYBENZOIC ACID EFFLUX PUMP SUBUNIT-RELATED"/>
    <property type="match status" value="1"/>
</dbReference>
<keyword evidence="4 8" id="KW-1133">Transmembrane helix</keyword>
<evidence type="ECO:0000256" key="6">
    <source>
        <dbReference type="ARBA" id="ARBA00043993"/>
    </source>
</evidence>
<keyword evidence="5 8" id="KW-0472">Membrane</keyword>
<feature type="region of interest" description="Disordered" evidence="7">
    <location>
        <begin position="713"/>
        <end position="739"/>
    </location>
</feature>
<evidence type="ECO:0000256" key="7">
    <source>
        <dbReference type="SAM" id="MobiDB-lite"/>
    </source>
</evidence>
<evidence type="ECO:0000259" key="9">
    <source>
        <dbReference type="Pfam" id="PF12805"/>
    </source>
</evidence>
<gene>
    <name evidence="11" type="ORF">LPW39_03605</name>
</gene>
<dbReference type="InterPro" id="IPR032692">
    <property type="entry name" value="YccS_N"/>
</dbReference>
<proteinExistence type="inferred from homology"/>
<keyword evidence="3 8" id="KW-0812">Transmembrane</keyword>
<evidence type="ECO:0000256" key="2">
    <source>
        <dbReference type="ARBA" id="ARBA00022475"/>
    </source>
</evidence>
<comment type="caution">
    <text evidence="11">The sequence shown here is derived from an EMBL/GenBank/DDBJ whole genome shotgun (WGS) entry which is preliminary data.</text>
</comment>
<organism evidence="11 12">
    <name type="scientific">Comamonas koreensis</name>
    <dbReference type="NCBI Taxonomy" id="160825"/>
    <lineage>
        <taxon>Bacteria</taxon>
        <taxon>Pseudomonadati</taxon>
        <taxon>Pseudomonadota</taxon>
        <taxon>Betaproteobacteria</taxon>
        <taxon>Burkholderiales</taxon>
        <taxon>Comamonadaceae</taxon>
        <taxon>Comamonas</taxon>
    </lineage>
</organism>
<feature type="transmembrane region" description="Helical" evidence="8">
    <location>
        <begin position="96"/>
        <end position="115"/>
    </location>
</feature>
<dbReference type="Pfam" id="PF13515">
    <property type="entry name" value="FUSC_2"/>
    <property type="match status" value="1"/>
</dbReference>
<dbReference type="Pfam" id="PF12805">
    <property type="entry name" value="FUSC-like"/>
    <property type="match status" value="2"/>
</dbReference>
<evidence type="ECO:0000313" key="11">
    <source>
        <dbReference type="EMBL" id="MCD2164219.1"/>
    </source>
</evidence>
<reference evidence="11 12" key="1">
    <citation type="submission" date="2021-11" db="EMBL/GenBank/DDBJ databases">
        <title>Genome sequence.</title>
        <authorList>
            <person name="Sun Q."/>
        </authorList>
    </citation>
    <scope>NUCLEOTIDE SEQUENCE [LARGE SCALE GENOMIC DNA]</scope>
    <source>
        <strain evidence="11 12">KCTC 12005</strain>
    </source>
</reference>
<dbReference type="PANTHER" id="PTHR30509:SF9">
    <property type="entry name" value="MULTIDRUG RESISTANCE PROTEIN MDTO"/>
    <property type="match status" value="1"/>
</dbReference>
<evidence type="ECO:0000256" key="1">
    <source>
        <dbReference type="ARBA" id="ARBA00004651"/>
    </source>
</evidence>
<feature type="transmembrane region" description="Helical" evidence="8">
    <location>
        <begin position="21"/>
        <end position="42"/>
    </location>
</feature>
<dbReference type="EMBL" id="JAJNCT010000005">
    <property type="protein sequence ID" value="MCD2164219.1"/>
    <property type="molecule type" value="Genomic_DNA"/>
</dbReference>
<feature type="domain" description="Integral membrane bound transporter" evidence="10">
    <location>
        <begin position="452"/>
        <end position="577"/>
    </location>
</feature>
<feature type="transmembrane region" description="Helical" evidence="8">
    <location>
        <begin position="465"/>
        <end position="484"/>
    </location>
</feature>
<keyword evidence="2" id="KW-1003">Cell membrane</keyword>
<feature type="domain" description="Integral membrane protein YccS N-terminal" evidence="9">
    <location>
        <begin position="238"/>
        <end position="350"/>
    </location>
</feature>
<evidence type="ECO:0000256" key="8">
    <source>
        <dbReference type="SAM" id="Phobius"/>
    </source>
</evidence>
<feature type="transmembrane region" description="Helical" evidence="8">
    <location>
        <begin position="442"/>
        <end position="459"/>
    </location>
</feature>
<dbReference type="RefSeq" id="WP_230771401.1">
    <property type="nucleotide sequence ID" value="NZ_JAJNCT010000005.1"/>
</dbReference>
<accession>A0AAW4XU10</accession>
<evidence type="ECO:0000256" key="3">
    <source>
        <dbReference type="ARBA" id="ARBA00022692"/>
    </source>
</evidence>
<dbReference type="InterPro" id="IPR049453">
    <property type="entry name" value="Memb_transporter_dom"/>
</dbReference>
<evidence type="ECO:0000259" key="10">
    <source>
        <dbReference type="Pfam" id="PF13515"/>
    </source>
</evidence>
<evidence type="ECO:0000313" key="12">
    <source>
        <dbReference type="Proteomes" id="UP001199260"/>
    </source>
</evidence>
<protein>
    <submittedName>
        <fullName evidence="11">FUSC family protein</fullName>
    </submittedName>
</protein>
<dbReference type="AlphaFoldDB" id="A0AAW4XU10"/>
<sequence>MAHFSSDRSWRTFKRGLLNHYVLNGLEVALGLFLVTTLVQLIWGTQHAAAASVGVIVTIVVDNPAPRRGKFWRMLPAPLLGAPLFFMVQLMHQHLVLLGLVAVVSTFLGFLWMAWGKRGAPIAIAVVLAMVLGMSVPKPAEGQLLAAAAESTMFFSIGASMFLVYAVIANTLLNFRYRVQFIADTVLSLAALMLEQARMVLPEAARHVGLEGETVDGEAYGDNLADRNFGKFSRGGAPQQHMGQLMARHAAFADQLQAARDIVLESPRTPRRQRLAGMLMQMLEIRDHLLACELDLEHLRKAPEQAPMLLAQQAMLRALAMEVVHLADSLLLGRKPRPMSNLDALLRPMQMASQLPVQRLEESLPDHYDTDVSPQALSRELSERIVRIHEEVNRLIGLGRDEIEPDLAVVRASWQMFVSPTAWSWTPFKGLMSWDAPPLRHAIRAALAIAVGYLVVQVLPWNAHAYWVLLTIVVVLRGSLAQTLERRTVRVLGTLLGCVAALAILSAHLSPLGLILCLTLAQGVSHGFALRRYLFTAMGATVLGLVQAHMLHAGGSTTFHMFERVVDTLIGTGIAWAFAYVLPSWERSQLPALVQRVLKAQAAHASTSLAVDQLQAVDNAPELAWRLARREAYDSLSALIQAVDRSLKEPRAVQPPLQALELFQAHCYQLLGQMSSVKIMLMMRRGQTPSPFAVQQLKDTAATIDACLLQAPPLTPAGEGEAQRPAKMPAPERVPGPEDRDQLIPWLMRRLATARILASQLQQDAVQIRQLLAREETLPPVQAEAAQTAST</sequence>
<comment type="similarity">
    <text evidence="6">Belongs to the YccS/YhfK family.</text>
</comment>
<feature type="transmembrane region" description="Helical" evidence="8">
    <location>
        <begin position="152"/>
        <end position="173"/>
    </location>
</feature>
<feature type="transmembrane region" description="Helical" evidence="8">
    <location>
        <begin position="491"/>
        <end position="521"/>
    </location>
</feature>
<evidence type="ECO:0000256" key="5">
    <source>
        <dbReference type="ARBA" id="ARBA00023136"/>
    </source>
</evidence>
<keyword evidence="12" id="KW-1185">Reference proteome</keyword>
<dbReference type="GO" id="GO:0005886">
    <property type="term" value="C:plasma membrane"/>
    <property type="evidence" value="ECO:0007669"/>
    <property type="project" value="UniProtKB-SubCell"/>
</dbReference>
<dbReference type="Proteomes" id="UP001199260">
    <property type="component" value="Unassembled WGS sequence"/>
</dbReference>
<comment type="subcellular location">
    <subcellularLocation>
        <location evidence="1">Cell membrane</location>
        <topology evidence="1">Multi-pass membrane protein</topology>
    </subcellularLocation>
</comment>
<feature type="transmembrane region" description="Helical" evidence="8">
    <location>
        <begin position="122"/>
        <end position="140"/>
    </location>
</feature>
<evidence type="ECO:0000256" key="4">
    <source>
        <dbReference type="ARBA" id="ARBA00022989"/>
    </source>
</evidence>
<feature type="domain" description="Integral membrane protein YccS N-terminal" evidence="9">
    <location>
        <begin position="86"/>
        <end position="203"/>
    </location>
</feature>